<feature type="transmembrane region" description="Helical" evidence="6">
    <location>
        <begin position="759"/>
        <end position="783"/>
    </location>
</feature>
<dbReference type="InterPro" id="IPR050545">
    <property type="entry name" value="Mycobact_MmpL"/>
</dbReference>
<feature type="transmembrane region" description="Helical" evidence="6">
    <location>
        <begin position="351"/>
        <end position="368"/>
    </location>
</feature>
<evidence type="ECO:0000256" key="4">
    <source>
        <dbReference type="ARBA" id="ARBA00022989"/>
    </source>
</evidence>
<keyword evidence="2" id="KW-1003">Cell membrane</keyword>
<dbReference type="eggNOG" id="COG4258">
    <property type="taxonomic scope" value="Bacteria"/>
</dbReference>
<feature type="domain" description="Membrane transport protein MMPL" evidence="7">
    <location>
        <begin position="621"/>
        <end position="781"/>
    </location>
</feature>
<proteinExistence type="predicted"/>
<keyword evidence="4 6" id="KW-1133">Transmembrane helix</keyword>
<organism evidence="8">
    <name type="scientific">Accumulibacter regalis</name>
    <dbReference type="NCBI Taxonomy" id="522306"/>
    <lineage>
        <taxon>Bacteria</taxon>
        <taxon>Pseudomonadati</taxon>
        <taxon>Pseudomonadota</taxon>
        <taxon>Betaproteobacteria</taxon>
        <taxon>Candidatus Accumulibacter</taxon>
    </lineage>
</organism>
<evidence type="ECO:0000313" key="8">
    <source>
        <dbReference type="EMBL" id="ACV33725.1"/>
    </source>
</evidence>
<dbReference type="Gene3D" id="1.20.1640.10">
    <property type="entry name" value="Multidrug efflux transporter AcrB transmembrane domain"/>
    <property type="match status" value="2"/>
</dbReference>
<dbReference type="SUPFAM" id="SSF82866">
    <property type="entry name" value="Multidrug efflux transporter AcrB transmembrane domain"/>
    <property type="match status" value="2"/>
</dbReference>
<evidence type="ECO:0000256" key="1">
    <source>
        <dbReference type="ARBA" id="ARBA00004651"/>
    </source>
</evidence>
<feature type="transmembrane region" description="Helical" evidence="6">
    <location>
        <begin position="651"/>
        <end position="668"/>
    </location>
</feature>
<accession>C7RKD4</accession>
<gene>
    <name evidence="8" type="ordered locus">CAP2UW1_0372</name>
</gene>
<evidence type="ECO:0000256" key="5">
    <source>
        <dbReference type="ARBA" id="ARBA00023136"/>
    </source>
</evidence>
<evidence type="ECO:0000256" key="2">
    <source>
        <dbReference type="ARBA" id="ARBA00022475"/>
    </source>
</evidence>
<dbReference type="EMBL" id="CP001715">
    <property type="protein sequence ID" value="ACV33725.1"/>
    <property type="molecule type" value="Genomic_DNA"/>
</dbReference>
<feature type="transmembrane region" description="Helical" evidence="6">
    <location>
        <begin position="733"/>
        <end position="753"/>
    </location>
</feature>
<name>C7RKD4_ACCRE</name>
<dbReference type="AlphaFoldDB" id="C7RKD4"/>
<dbReference type="PANTHER" id="PTHR33406:SF13">
    <property type="entry name" value="MEMBRANE PROTEIN YDFJ"/>
    <property type="match status" value="1"/>
</dbReference>
<keyword evidence="3 6" id="KW-0812">Transmembrane</keyword>
<dbReference type="InterPro" id="IPR004869">
    <property type="entry name" value="MMPL_dom"/>
</dbReference>
<dbReference type="OrthoDB" id="9780358at2"/>
<dbReference type="KEGG" id="app:CAP2UW1_0372"/>
<dbReference type="GO" id="GO:0005886">
    <property type="term" value="C:plasma membrane"/>
    <property type="evidence" value="ECO:0007669"/>
    <property type="project" value="UniProtKB-SubCell"/>
</dbReference>
<reference evidence="8" key="2">
    <citation type="submission" date="2009-09" db="EMBL/GenBank/DDBJ databases">
        <title>Complete sequence of chromosome of Candidatus Accumulibacter phosphatis clade IIA str. UW-1.</title>
        <authorList>
            <consortium name="US DOE Joint Genome Institute"/>
            <person name="Martin H.G."/>
            <person name="Ivanova N."/>
            <person name="Kunin V."/>
            <person name="Warnecke F."/>
            <person name="Barry K."/>
            <person name="He S."/>
            <person name="Salamov A."/>
            <person name="Szeto E."/>
            <person name="Dalin E."/>
            <person name="Pangilinan J.L."/>
            <person name="Lapidus A."/>
            <person name="Lowry S."/>
            <person name="Kyrpides N.C."/>
            <person name="McMahon K.D."/>
            <person name="Hugenholtz P."/>
        </authorList>
    </citation>
    <scope>NUCLEOTIDE SEQUENCE [LARGE SCALE GENOMIC DNA]</scope>
    <source>
        <strain evidence="8">UW-1</strain>
    </source>
</reference>
<evidence type="ECO:0000256" key="3">
    <source>
        <dbReference type="ARBA" id="ARBA00022692"/>
    </source>
</evidence>
<protein>
    <submittedName>
        <fullName evidence="8">Putative transmembrane protein</fullName>
    </submittedName>
</protein>
<keyword evidence="5 6" id="KW-0472">Membrane</keyword>
<evidence type="ECO:0000259" key="7">
    <source>
        <dbReference type="Pfam" id="PF03176"/>
    </source>
</evidence>
<dbReference type="HOGENOM" id="CLU_017576_1_0_4"/>
<feature type="transmembrane region" description="Helical" evidence="6">
    <location>
        <begin position="257"/>
        <end position="276"/>
    </location>
</feature>
<dbReference type="PANTHER" id="PTHR33406">
    <property type="entry name" value="MEMBRANE PROTEIN MJ1562-RELATED"/>
    <property type="match status" value="1"/>
</dbReference>
<feature type="transmembrane region" description="Helical" evidence="6">
    <location>
        <begin position="701"/>
        <end position="721"/>
    </location>
</feature>
<feature type="transmembrane region" description="Helical" evidence="6">
    <location>
        <begin position="310"/>
        <end position="331"/>
    </location>
</feature>
<dbReference type="STRING" id="522306.CAP2UW1_0372"/>
<reference evidence="8" key="1">
    <citation type="submission" date="2009-08" db="EMBL/GenBank/DDBJ databases">
        <authorList>
            <consortium name="US DOE Joint Genome Institute"/>
            <person name="Lucas S."/>
            <person name="Copeland A."/>
            <person name="Lapidus A."/>
            <person name="Glavina del Rio T."/>
            <person name="Dalin E."/>
            <person name="Tice H."/>
            <person name="Bruce D."/>
            <person name="Barry K."/>
            <person name="Pitluck S."/>
            <person name="Lowry S."/>
            <person name="Larimer F."/>
            <person name="Land M."/>
            <person name="Hauser L."/>
            <person name="Kyrpides N."/>
            <person name="Ivanova N."/>
            <person name="McMahon K.D."/>
            <person name="Hugenholtz P."/>
        </authorList>
    </citation>
    <scope>NUCLEOTIDE SEQUENCE</scope>
    <source>
        <strain evidence="8">UW-1</strain>
    </source>
</reference>
<comment type="subcellular location">
    <subcellularLocation>
        <location evidence="1">Cell membrane</location>
        <topology evidence="1">Multi-pass membrane protein</topology>
    </subcellularLocation>
</comment>
<feature type="transmembrane region" description="Helical" evidence="6">
    <location>
        <begin position="283"/>
        <end position="304"/>
    </location>
</feature>
<evidence type="ECO:0000256" key="6">
    <source>
        <dbReference type="SAM" id="Phobius"/>
    </source>
</evidence>
<dbReference type="Pfam" id="PF03176">
    <property type="entry name" value="MMPL"/>
    <property type="match status" value="1"/>
</dbReference>
<sequence precursor="true">MTAAARRTFLLWLLAMLAGAAIVWNSRFSADMSFFLPAHPSAEQQVLVDQLREGSVTRLLMLAISGGDAQQRAALSRELRARLADGPELATLRNGDQHSLDADREYLFRHRYLLSPAVTPERFTVDGLRSAIAESIDVLASPAGLLVKRLLPQDPTGELLGLLAGLDAGAQPNSRAGVWASRDGERALLLAQTTALGSDTDGQAAAIDAIREAFAAARAAAGVSGANAVTGFADASLQIAGPGVFAVHARTTIKEEVARLSMISTLGIVTVLFFAYRSLTLISLGLLPVVSGALAGIVAVSLAFGTVFGITVGFGSALIGEAVDYSIYYFVQSERGDAAAWRSRFWPTIRLGVMTSICGFGVLLGSGFPGLAQLGLYSLTGLLTAAAVTRFVLPQLVPANTPQRELGGLGEAFLRLTGRLERLRWPLVLLASAAATLLVVDRDELWNRELSALSTATAEDLATDAALRADAGAPDARLLIVVTAADRELALQAAERAGAQLDGLVTAGVIGGYDTPARFLPSEATQEARRASLPTAAELRQSLPLALADSPLAASKLEPFLRDVEAARTAPTLGPEALRGTSLALAVDTLLLPRPAGWSVLLPVRPPPGEGLRTLDADTLRSALAGSGALFIDMKSELDALYAHYLNEAKLLALAGLAAIVGLLAVALRSPGRVLTVVAPLLLAVLVVTASLHLAGQRLQLLHLIGMLLIVAIGSNYALFFERLGSQLQHEPRAVASLLVACLTTAIGFGTLATSQVPVLQALGITVGPGAVLALFFSACFAASPSPRP</sequence>
<feature type="transmembrane region" description="Helical" evidence="6">
    <location>
        <begin position="675"/>
        <end position="695"/>
    </location>
</feature>